<dbReference type="Proteomes" id="UP001284601">
    <property type="component" value="Unassembled WGS sequence"/>
</dbReference>
<dbReference type="RefSeq" id="WP_318597508.1">
    <property type="nucleotide sequence ID" value="NZ_JAWSTH010000028.1"/>
</dbReference>
<proteinExistence type="predicted"/>
<dbReference type="EMBL" id="JAWSTH010000028">
    <property type="protein sequence ID" value="MDW5595171.1"/>
    <property type="molecule type" value="Genomic_DNA"/>
</dbReference>
<gene>
    <name evidence="1" type="ORF">R7226_12540</name>
</gene>
<evidence type="ECO:0000313" key="1">
    <source>
        <dbReference type="EMBL" id="MDW5595171.1"/>
    </source>
</evidence>
<protein>
    <submittedName>
        <fullName evidence="1">Uncharacterized protein</fullName>
    </submittedName>
</protein>
<comment type="caution">
    <text evidence="1">The sequence shown here is derived from an EMBL/GenBank/DDBJ whole genome shotgun (WGS) entry which is preliminary data.</text>
</comment>
<name>A0ABU4HPF4_9ACTN</name>
<sequence>MRGSTMLSNEEHWMRWRTVVAAFAAVLVVMSGLAVAAPAARKAPTLEVRPRAAVRGGRVVFYGSGFPPLVRVSLLAGLPETEAVRIGSARTNADGSFVAPIAIERAVAPGRYVALACRHRCRMKATAAFRVR</sequence>
<reference evidence="2" key="1">
    <citation type="submission" date="2023-07" db="EMBL/GenBank/DDBJ databases">
        <title>Conexibacter stalactiti sp. nov., isolated from stalactites in a lava cave and emended description of the genus Conexibacter.</title>
        <authorList>
            <person name="Lee S.D."/>
        </authorList>
    </citation>
    <scope>NUCLEOTIDE SEQUENCE [LARGE SCALE GENOMIC DNA]</scope>
    <source>
        <strain evidence="2">KCTC 39840</strain>
    </source>
</reference>
<keyword evidence="2" id="KW-1185">Reference proteome</keyword>
<evidence type="ECO:0000313" key="2">
    <source>
        <dbReference type="Proteomes" id="UP001284601"/>
    </source>
</evidence>
<reference evidence="1 2" key="2">
    <citation type="submission" date="2023-10" db="EMBL/GenBank/DDBJ databases">
        <authorList>
            <person name="Han X.F."/>
        </authorList>
    </citation>
    <scope>NUCLEOTIDE SEQUENCE [LARGE SCALE GENOMIC DNA]</scope>
    <source>
        <strain evidence="1 2">KCTC 39840</strain>
    </source>
</reference>
<organism evidence="1 2">
    <name type="scientific">Conexibacter stalactiti</name>
    <dbReference type="NCBI Taxonomy" id="1940611"/>
    <lineage>
        <taxon>Bacteria</taxon>
        <taxon>Bacillati</taxon>
        <taxon>Actinomycetota</taxon>
        <taxon>Thermoleophilia</taxon>
        <taxon>Solirubrobacterales</taxon>
        <taxon>Conexibacteraceae</taxon>
        <taxon>Conexibacter</taxon>
    </lineage>
</organism>
<accession>A0ABU4HPF4</accession>